<dbReference type="Proteomes" id="UP000295136">
    <property type="component" value="Unassembled WGS sequence"/>
</dbReference>
<evidence type="ECO:0000256" key="1">
    <source>
        <dbReference type="SAM" id="MobiDB-lite"/>
    </source>
</evidence>
<evidence type="ECO:0000313" key="3">
    <source>
        <dbReference type="Proteomes" id="UP000295136"/>
    </source>
</evidence>
<sequence length="121" mass="12862">MDDRHPRSGTVQTALGTRWSVVGGRHSVVGGRWTVDGGRWTVDDRVPAVGFRAAGARRSAHGSRRTTPGGRTPGNSPGRRTTLGCGRSAVGARQVGGGMKRFRVGSDRARWTRGSRGRAGR</sequence>
<keyword evidence="3" id="KW-1185">Reference proteome</keyword>
<name>A0A4R5F484_9ACTN</name>
<accession>A0A4R5F484</accession>
<protein>
    <submittedName>
        <fullName evidence="2">Uncharacterized protein</fullName>
    </submittedName>
</protein>
<dbReference type="EMBL" id="SMLD01000088">
    <property type="protein sequence ID" value="TDE42074.1"/>
    <property type="molecule type" value="Genomic_DNA"/>
</dbReference>
<gene>
    <name evidence="2" type="ORF">E1295_28580</name>
</gene>
<comment type="caution">
    <text evidence="2">The sequence shown here is derived from an EMBL/GenBank/DDBJ whole genome shotgun (WGS) entry which is preliminary data.</text>
</comment>
<proteinExistence type="predicted"/>
<reference evidence="2 3" key="1">
    <citation type="submission" date="2019-03" db="EMBL/GenBank/DDBJ databases">
        <title>Draft genome sequences of novel Actinobacteria.</title>
        <authorList>
            <person name="Sahin N."/>
            <person name="Ay H."/>
            <person name="Saygin H."/>
        </authorList>
    </citation>
    <scope>NUCLEOTIDE SEQUENCE [LARGE SCALE GENOMIC DNA]</scope>
    <source>
        <strain evidence="2 3">6K102</strain>
    </source>
</reference>
<feature type="region of interest" description="Disordered" evidence="1">
    <location>
        <begin position="54"/>
        <end position="86"/>
    </location>
</feature>
<evidence type="ECO:0000313" key="2">
    <source>
        <dbReference type="EMBL" id="TDE42074.1"/>
    </source>
</evidence>
<organism evidence="2 3">
    <name type="scientific">Nonomuraea mesophila</name>
    <dbReference type="NCBI Taxonomy" id="2530382"/>
    <lineage>
        <taxon>Bacteria</taxon>
        <taxon>Bacillati</taxon>
        <taxon>Actinomycetota</taxon>
        <taxon>Actinomycetes</taxon>
        <taxon>Streptosporangiales</taxon>
        <taxon>Streptosporangiaceae</taxon>
        <taxon>Nonomuraea</taxon>
    </lineage>
</organism>
<dbReference type="AlphaFoldDB" id="A0A4R5F484"/>